<evidence type="ECO:0000313" key="3">
    <source>
        <dbReference type="Proteomes" id="UP000016931"/>
    </source>
</evidence>
<evidence type="ECO:0000259" key="1">
    <source>
        <dbReference type="Pfam" id="PF01636"/>
    </source>
</evidence>
<accession>N1QHW2</accession>
<gene>
    <name evidence="2" type="ORF">SEPMUDRAFT_76327</name>
</gene>
<reference evidence="2 3" key="1">
    <citation type="journal article" date="2012" name="PLoS Pathog.">
        <title>Diverse lifestyles and strategies of plant pathogenesis encoded in the genomes of eighteen Dothideomycetes fungi.</title>
        <authorList>
            <person name="Ohm R.A."/>
            <person name="Feau N."/>
            <person name="Henrissat B."/>
            <person name="Schoch C.L."/>
            <person name="Horwitz B.A."/>
            <person name="Barry K.W."/>
            <person name="Condon B.J."/>
            <person name="Copeland A.C."/>
            <person name="Dhillon B."/>
            <person name="Glaser F."/>
            <person name="Hesse C.N."/>
            <person name="Kosti I."/>
            <person name="LaButti K."/>
            <person name="Lindquist E.A."/>
            <person name="Lucas S."/>
            <person name="Salamov A.A."/>
            <person name="Bradshaw R.E."/>
            <person name="Ciuffetti L."/>
            <person name="Hamelin R.C."/>
            <person name="Kema G.H.J."/>
            <person name="Lawrence C."/>
            <person name="Scott J.A."/>
            <person name="Spatafora J.W."/>
            <person name="Turgeon B.G."/>
            <person name="de Wit P.J.G.M."/>
            <person name="Zhong S."/>
            <person name="Goodwin S.B."/>
            <person name="Grigoriev I.V."/>
        </authorList>
    </citation>
    <scope>NUCLEOTIDE SEQUENCE [LARGE SCALE GENOMIC DNA]</scope>
    <source>
        <strain evidence="2 3">SO2202</strain>
    </source>
</reference>
<dbReference type="SUPFAM" id="SSF56112">
    <property type="entry name" value="Protein kinase-like (PK-like)"/>
    <property type="match status" value="1"/>
</dbReference>
<dbReference type="PANTHER" id="PTHR21310">
    <property type="entry name" value="AMINOGLYCOSIDE PHOSPHOTRANSFERASE-RELATED-RELATED"/>
    <property type="match status" value="1"/>
</dbReference>
<dbReference type="AlphaFoldDB" id="N1QHW2"/>
<dbReference type="Pfam" id="PF01636">
    <property type="entry name" value="APH"/>
    <property type="match status" value="1"/>
</dbReference>
<dbReference type="eggNOG" id="ENOG502SII6">
    <property type="taxonomic scope" value="Eukaryota"/>
</dbReference>
<feature type="domain" description="Aminoglycoside phosphotransferase" evidence="1">
    <location>
        <begin position="313"/>
        <end position="372"/>
    </location>
</feature>
<dbReference type="GeneID" id="27907273"/>
<dbReference type="InterPro" id="IPR011009">
    <property type="entry name" value="Kinase-like_dom_sf"/>
</dbReference>
<organism evidence="2 3">
    <name type="scientific">Sphaerulina musiva (strain SO2202)</name>
    <name type="common">Poplar stem canker fungus</name>
    <name type="synonym">Septoria musiva</name>
    <dbReference type="NCBI Taxonomy" id="692275"/>
    <lineage>
        <taxon>Eukaryota</taxon>
        <taxon>Fungi</taxon>
        <taxon>Dikarya</taxon>
        <taxon>Ascomycota</taxon>
        <taxon>Pezizomycotina</taxon>
        <taxon>Dothideomycetes</taxon>
        <taxon>Dothideomycetidae</taxon>
        <taxon>Mycosphaerellales</taxon>
        <taxon>Mycosphaerellaceae</taxon>
        <taxon>Sphaerulina</taxon>
    </lineage>
</organism>
<dbReference type="Proteomes" id="UP000016931">
    <property type="component" value="Unassembled WGS sequence"/>
</dbReference>
<dbReference type="EMBL" id="KB456260">
    <property type="protein sequence ID" value="EMF16785.1"/>
    <property type="molecule type" value="Genomic_DNA"/>
</dbReference>
<dbReference type="InterPro" id="IPR051678">
    <property type="entry name" value="AGP_Transferase"/>
</dbReference>
<keyword evidence="3" id="KW-1185">Reference proteome</keyword>
<dbReference type="RefSeq" id="XP_016764906.1">
    <property type="nucleotide sequence ID" value="XM_016910136.1"/>
</dbReference>
<dbReference type="OMA" id="CIPIEVK"/>
<dbReference type="InterPro" id="IPR002575">
    <property type="entry name" value="Aminoglycoside_PTrfase"/>
</dbReference>
<evidence type="ECO:0000313" key="2">
    <source>
        <dbReference type="EMBL" id="EMF16785.1"/>
    </source>
</evidence>
<protein>
    <recommendedName>
        <fullName evidence="1">Aminoglycoside phosphotransferase domain-containing protein</fullName>
    </recommendedName>
</protein>
<name>N1QHW2_SPHMS</name>
<dbReference type="STRING" id="692275.N1QHW2"/>
<proteinExistence type="predicted"/>
<dbReference type="HOGENOM" id="CLU_025005_3_1_1"/>
<dbReference type="OrthoDB" id="3645574at2759"/>
<sequence length="521" mass="59684">MSLILSNGEKLTLTEALQKDDNILHKLRHCEDKSKMHTRLWKKRSQIQAIVARDLGLRSPEQCVVTIPAEWNFGHFNICVHLHVTDNRNERSRKIFRCPMPHKVGLTMPGAVDEKIRTEAASYAWVEQKCPDIPIPQLIGFGLSTGEQFTHQRYLPWYRRLRFQIGRWIRSIFSPKQCFGQYAPQSPSAIPFSMGYMLIDFVNTGSMLSYTWQEGKHNAAKTARLYTGLSQIMLSLASQPQHQIGSLRYNKDGSVSLSNRPMLCAQNILENEGAPRMEGLYSSSGQFLQALQDGRANNFASQLHAVHDEEDCRLQMAQMVLLRSIVPKAFNLEYTGPFVLQFTDLHHSNIFVDSDWNITGIIDLEFMCSLPPDMLSVPYRFGVDYIDSASEQIEDFTAMYDSFVQNFSAVEKKRNKEQTAPLANAMHQALRSGTYWINHCFTSIDGMSSIVEGHIFPMFGFDQTVEEEEAFYKSLSHFWSPDSEQFVQRKLAERARYNLDLQTHFETTKPSKLATTIVIHK</sequence>
<dbReference type="PANTHER" id="PTHR21310:SF37">
    <property type="entry name" value="AMINOGLYCOSIDE PHOSPHOTRANSFERASE DOMAIN-CONTAINING PROTEIN"/>
    <property type="match status" value="1"/>
</dbReference>